<feature type="domain" description="Peptidase S24/S26A/S26B/S26C" evidence="1">
    <location>
        <begin position="1"/>
        <end position="77"/>
    </location>
</feature>
<reference evidence="2" key="2">
    <citation type="submission" date="2019-10" db="EMBL/GenBank/DDBJ databases">
        <authorList>
            <consortium name="NCBI Pathogen Detection Project"/>
        </authorList>
    </citation>
    <scope>NUCLEOTIDE SEQUENCE</scope>
    <source>
        <strain evidence="2">12-6064</strain>
    </source>
</reference>
<accession>A0A3V5LK04</accession>
<dbReference type="PANTHER" id="PTHR33516:SF2">
    <property type="entry name" value="LEXA REPRESSOR-RELATED"/>
    <property type="match status" value="1"/>
</dbReference>
<reference evidence="2" key="1">
    <citation type="journal article" date="2018" name="Genome Biol.">
        <title>SKESA: strategic k-mer extension for scrupulous assemblies.</title>
        <authorList>
            <person name="Souvorov A."/>
            <person name="Agarwala R."/>
            <person name="Lipman D.J."/>
        </authorList>
    </citation>
    <scope>NUCLEOTIDE SEQUENCE</scope>
    <source>
        <strain evidence="2">12-6064</strain>
    </source>
</reference>
<dbReference type="InterPro" id="IPR036286">
    <property type="entry name" value="LexA/Signal_pep-like_sf"/>
</dbReference>
<dbReference type="InterPro" id="IPR039418">
    <property type="entry name" value="LexA-like"/>
</dbReference>
<evidence type="ECO:0000313" key="2">
    <source>
        <dbReference type="EMBL" id="HAA0862867.1"/>
    </source>
</evidence>
<evidence type="ECO:0000259" key="1">
    <source>
        <dbReference type="Pfam" id="PF00717"/>
    </source>
</evidence>
<proteinExistence type="predicted"/>
<dbReference type="SUPFAM" id="SSF51306">
    <property type="entry name" value="LexA/Signal peptidase"/>
    <property type="match status" value="1"/>
</dbReference>
<organism evidence="2">
    <name type="scientific">Salmonella infantis</name>
    <dbReference type="NCBI Taxonomy" id="595"/>
    <lineage>
        <taxon>Bacteria</taxon>
        <taxon>Pseudomonadati</taxon>
        <taxon>Pseudomonadota</taxon>
        <taxon>Gammaproteobacteria</taxon>
        <taxon>Enterobacterales</taxon>
        <taxon>Enterobacteriaceae</taxon>
        <taxon>Salmonella</taxon>
    </lineage>
</organism>
<dbReference type="EMBL" id="DAAAKH010000082">
    <property type="protein sequence ID" value="HAA0862867.1"/>
    <property type="molecule type" value="Genomic_DNA"/>
</dbReference>
<dbReference type="Pfam" id="PF00717">
    <property type="entry name" value="Peptidase_S24"/>
    <property type="match status" value="1"/>
</dbReference>
<comment type="caution">
    <text evidence="2">The sequence shown here is derived from an EMBL/GenBank/DDBJ whole genome shotgun (WGS) entry which is preliminary data.</text>
</comment>
<dbReference type="AlphaFoldDB" id="A0A3V5LK04"/>
<gene>
    <name evidence="2" type="ORF">GDL02_21970</name>
</gene>
<protein>
    <submittedName>
        <fullName evidence="2">LexA family transcriptional regulator</fullName>
    </submittedName>
</protein>
<dbReference type="PANTHER" id="PTHR33516">
    <property type="entry name" value="LEXA REPRESSOR"/>
    <property type="match status" value="1"/>
</dbReference>
<dbReference type="Gene3D" id="2.10.109.10">
    <property type="entry name" value="Umud Fragment, subunit A"/>
    <property type="match status" value="1"/>
</dbReference>
<dbReference type="CDD" id="cd06529">
    <property type="entry name" value="S24_LexA-like"/>
    <property type="match status" value="1"/>
</dbReference>
<dbReference type="InterPro" id="IPR015927">
    <property type="entry name" value="Peptidase_S24_S26A/B/C"/>
</dbReference>
<name>A0A3V5LK04_SALIN</name>
<dbReference type="InterPro" id="IPR050077">
    <property type="entry name" value="LexA_repressor"/>
</dbReference>
<sequence>MGFPSPAQDYVERSLSLDELCIHRPAATYFMRAANNYVRAGIQKGAVLVVDSSAKPCDGSVVIVAHGGEFVVKRLQLHPKPVLVGLDYLGEHIAIDLDDMDENAATRIFGVMTYCVNDMRTAEFDDTPYGIADLAMIERDQDYS</sequence>